<evidence type="ECO:0000256" key="5">
    <source>
        <dbReference type="SAM" id="Phobius"/>
    </source>
</evidence>
<sequence length="420" mass="46516">MLTWCWVSYMVPHKLAWGFARDFPVALIIAAAFLVSFFITKEKRSIPLSSVVVGLILFNLWIVVVTLVTPGSPYEAMQFEKVFKIQLFTFLSLALINSEKRINQFVAVIALSISFYGIKGGIFTITSGGGERVWGPPGGFFEGNNELALTLLMALPLMFYLIQITQNKWLKRALYAGIALTAVAAIGTHSRGAMLAACSVLFILWLRSRRKVIALVIALVAVTTVVSFMPQHWHDRMASTFQSKEEDYDTSAQGRINAWRFAYNYAQDNLFGGGFDSFTPANFFIYAPDPYMFQDAHSIYFQVLGNFGFFGLFLFLLLGVLSWLKAGSTVKLAKKHPEIKWAGELSKMLQCSLVAYAVGGAFLGLAYFDLPYHLMILIAAINTVASKQLADKAADSPTKIINETGVQKLRRGQRSSGAPG</sequence>
<dbReference type="GO" id="GO:0016020">
    <property type="term" value="C:membrane"/>
    <property type="evidence" value="ECO:0007669"/>
    <property type="project" value="UniProtKB-SubCell"/>
</dbReference>
<proteinExistence type="predicted"/>
<keyword evidence="4 5" id="KW-0472">Membrane</keyword>
<dbReference type="Pfam" id="PF04932">
    <property type="entry name" value="Wzy_C"/>
    <property type="match status" value="1"/>
</dbReference>
<organism evidence="8 9">
    <name type="scientific">Oleiphilus messinensis</name>
    <dbReference type="NCBI Taxonomy" id="141451"/>
    <lineage>
        <taxon>Bacteria</taxon>
        <taxon>Pseudomonadati</taxon>
        <taxon>Pseudomonadota</taxon>
        <taxon>Gammaproteobacteria</taxon>
        <taxon>Oceanospirillales</taxon>
        <taxon>Oleiphilaceae</taxon>
        <taxon>Oleiphilus</taxon>
    </lineage>
</organism>
<dbReference type="PANTHER" id="PTHR37422">
    <property type="entry name" value="TEICHURONIC ACID BIOSYNTHESIS PROTEIN TUAE"/>
    <property type="match status" value="1"/>
</dbReference>
<feature type="transmembrane region" description="Helical" evidence="5">
    <location>
        <begin position="145"/>
        <end position="162"/>
    </location>
</feature>
<keyword evidence="9" id="KW-1185">Reference proteome</keyword>
<comment type="subcellular location">
    <subcellularLocation>
        <location evidence="1">Membrane</location>
        <topology evidence="1">Multi-pass membrane protein</topology>
    </subcellularLocation>
</comment>
<accession>A0A1Y0I6Q5</accession>
<feature type="domain" description="DUF5935" evidence="7">
    <location>
        <begin position="2"/>
        <end position="162"/>
    </location>
</feature>
<feature type="transmembrane region" description="Helical" evidence="5">
    <location>
        <begin position="345"/>
        <end position="366"/>
    </location>
</feature>
<evidence type="ECO:0000256" key="4">
    <source>
        <dbReference type="ARBA" id="ARBA00023136"/>
    </source>
</evidence>
<evidence type="ECO:0000259" key="7">
    <source>
        <dbReference type="Pfam" id="PF19358"/>
    </source>
</evidence>
<name>A0A1Y0I6Q5_9GAMM</name>
<evidence type="ECO:0000256" key="1">
    <source>
        <dbReference type="ARBA" id="ARBA00004141"/>
    </source>
</evidence>
<feature type="transmembrane region" description="Helical" evidence="5">
    <location>
        <begin position="20"/>
        <end position="39"/>
    </location>
</feature>
<evidence type="ECO:0000256" key="2">
    <source>
        <dbReference type="ARBA" id="ARBA00022692"/>
    </source>
</evidence>
<keyword evidence="3 5" id="KW-1133">Transmembrane helix</keyword>
<dbReference type="PANTHER" id="PTHR37422:SF13">
    <property type="entry name" value="LIPOPOLYSACCHARIDE BIOSYNTHESIS PROTEIN PA4999-RELATED"/>
    <property type="match status" value="1"/>
</dbReference>
<dbReference type="InterPro" id="IPR045979">
    <property type="entry name" value="DUF5935"/>
</dbReference>
<feature type="transmembrane region" description="Helical" evidence="5">
    <location>
        <begin position="299"/>
        <end position="324"/>
    </location>
</feature>
<feature type="transmembrane region" description="Helical" evidence="5">
    <location>
        <begin position="105"/>
        <end position="125"/>
    </location>
</feature>
<feature type="domain" description="O-antigen ligase-related" evidence="6">
    <location>
        <begin position="177"/>
        <end position="316"/>
    </location>
</feature>
<reference evidence="8 9" key="1">
    <citation type="submission" date="2017-05" db="EMBL/GenBank/DDBJ databases">
        <title>Genomic insights into alkan degradation activity of Oleiphilus messinensis.</title>
        <authorList>
            <person name="Kozyavkin S.A."/>
            <person name="Slesarev A.I."/>
            <person name="Golyshin P.N."/>
            <person name="Korzhenkov A."/>
            <person name="Golyshina O.N."/>
            <person name="Toshchakov S.V."/>
        </authorList>
    </citation>
    <scope>NUCLEOTIDE SEQUENCE [LARGE SCALE GENOMIC DNA]</scope>
    <source>
        <strain evidence="8 9">ME102</strain>
    </source>
</reference>
<dbReference type="InterPro" id="IPR017528">
    <property type="entry name" value="CHP03097O-antigen_lig-rel"/>
</dbReference>
<evidence type="ECO:0000313" key="8">
    <source>
        <dbReference type="EMBL" id="ARU56177.1"/>
    </source>
</evidence>
<dbReference type="Proteomes" id="UP000196027">
    <property type="component" value="Chromosome"/>
</dbReference>
<keyword evidence="2 5" id="KW-0812">Transmembrane</keyword>
<dbReference type="InterPro" id="IPR007016">
    <property type="entry name" value="O-antigen_ligase-rel_domated"/>
</dbReference>
<dbReference type="EMBL" id="CP021425">
    <property type="protein sequence ID" value="ARU56177.1"/>
    <property type="molecule type" value="Genomic_DNA"/>
</dbReference>
<dbReference type="Pfam" id="PF19358">
    <property type="entry name" value="DUF5935"/>
    <property type="match status" value="1"/>
</dbReference>
<gene>
    <name evidence="8" type="ORF">OLMES_2104</name>
</gene>
<dbReference type="KEGG" id="ome:OLMES_2104"/>
<dbReference type="AlphaFoldDB" id="A0A1Y0I6Q5"/>
<evidence type="ECO:0000259" key="6">
    <source>
        <dbReference type="Pfam" id="PF04932"/>
    </source>
</evidence>
<feature type="transmembrane region" description="Helical" evidence="5">
    <location>
        <begin position="51"/>
        <end position="70"/>
    </location>
</feature>
<dbReference type="InterPro" id="IPR051533">
    <property type="entry name" value="WaaL-like"/>
</dbReference>
<feature type="transmembrane region" description="Helical" evidence="5">
    <location>
        <begin position="212"/>
        <end position="229"/>
    </location>
</feature>
<protein>
    <submittedName>
        <fullName evidence="8">O-antigen polymerase family protein</fullName>
    </submittedName>
</protein>
<dbReference type="NCBIfam" id="TIGR03097">
    <property type="entry name" value="PEP_O_lig_1"/>
    <property type="match status" value="1"/>
</dbReference>
<feature type="transmembrane region" description="Helical" evidence="5">
    <location>
        <begin position="82"/>
        <end position="98"/>
    </location>
</feature>
<evidence type="ECO:0000313" key="9">
    <source>
        <dbReference type="Proteomes" id="UP000196027"/>
    </source>
</evidence>
<evidence type="ECO:0000256" key="3">
    <source>
        <dbReference type="ARBA" id="ARBA00022989"/>
    </source>
</evidence>